<dbReference type="RefSeq" id="WP_160800610.1">
    <property type="nucleotide sequence ID" value="NZ_WUUL01000003.1"/>
</dbReference>
<comment type="caution">
    <text evidence="1">The sequence shown here is derived from an EMBL/GenBank/DDBJ whole genome shotgun (WGS) entry which is preliminary data.</text>
</comment>
<accession>A0A6I4VYU9</accession>
<protein>
    <submittedName>
        <fullName evidence="1">Uncharacterized protein</fullName>
    </submittedName>
</protein>
<reference evidence="1 2" key="1">
    <citation type="submission" date="2019-12" db="EMBL/GenBank/DDBJ databases">
        <title>Whole-genome analyses of novel actinobacteria.</title>
        <authorList>
            <person name="Sahin N."/>
            <person name="Saygin H."/>
        </authorList>
    </citation>
    <scope>NUCLEOTIDE SEQUENCE [LARGE SCALE GENOMIC DNA]</scope>
    <source>
        <strain evidence="1 2">KC615</strain>
    </source>
</reference>
<evidence type="ECO:0000313" key="1">
    <source>
        <dbReference type="EMBL" id="MXQ53252.1"/>
    </source>
</evidence>
<dbReference type="Proteomes" id="UP000430692">
    <property type="component" value="Unassembled WGS sequence"/>
</dbReference>
<name>A0A6I4VYU9_9BACL</name>
<proteinExistence type="predicted"/>
<dbReference type="AlphaFoldDB" id="A0A6I4VYU9"/>
<sequence length="101" mass="11652">MREQEYTEIADSINQMVGRQAVTPKKIKSVIKEAKQIRKTQGTPGLLRFATALPYQFFTPQELEYIQTTPQYRELSARLIDLLVAEGVISSFEAMFLRRQV</sequence>
<evidence type="ECO:0000313" key="2">
    <source>
        <dbReference type="Proteomes" id="UP000430692"/>
    </source>
</evidence>
<keyword evidence="2" id="KW-1185">Reference proteome</keyword>
<gene>
    <name evidence="1" type="ORF">GSM42_05795</name>
</gene>
<organism evidence="1 2">
    <name type="scientific">Shimazuella alba</name>
    <dbReference type="NCBI Taxonomy" id="2690964"/>
    <lineage>
        <taxon>Bacteria</taxon>
        <taxon>Bacillati</taxon>
        <taxon>Bacillota</taxon>
        <taxon>Bacilli</taxon>
        <taxon>Bacillales</taxon>
        <taxon>Thermoactinomycetaceae</taxon>
        <taxon>Shimazuella</taxon>
    </lineage>
</organism>
<dbReference type="EMBL" id="WUUL01000003">
    <property type="protein sequence ID" value="MXQ53252.1"/>
    <property type="molecule type" value="Genomic_DNA"/>
</dbReference>